<keyword evidence="2" id="KW-1185">Reference proteome</keyword>
<evidence type="ECO:0000313" key="1">
    <source>
        <dbReference type="EMBL" id="MBP3956598.1"/>
    </source>
</evidence>
<dbReference type="EMBL" id="JAGKQQ010000001">
    <property type="protein sequence ID" value="MBP3956598.1"/>
    <property type="molecule type" value="Genomic_DNA"/>
</dbReference>
<protein>
    <submittedName>
        <fullName evidence="1">Uncharacterized protein</fullName>
    </submittedName>
</protein>
<evidence type="ECO:0000313" key="2">
    <source>
        <dbReference type="Proteomes" id="UP000676565"/>
    </source>
</evidence>
<accession>A0ABS5BS96</accession>
<sequence length="179" mass="19077">MSKRIRLIVAAVLFVGWLGWLGATALTKSHAPIISRAQAAGATVVVVADLTTGEDGRVVHLIRQVPQQGAFPLALSEKADRPAIVVKVLQSLKDGPAPEAQIGVANLPDCVGYAGPGRYLLLLNKDAASHFEGNRDAYLLAERPRLPGTDPSAVGLPVIYPWSDKTEADLLDQVKKLFP</sequence>
<name>A0ABS5BS96_9BACT</name>
<dbReference type="Proteomes" id="UP000676565">
    <property type="component" value="Unassembled WGS sequence"/>
</dbReference>
<organism evidence="1 2">
    <name type="scientific">Gemmata palustris</name>
    <dbReference type="NCBI Taxonomy" id="2822762"/>
    <lineage>
        <taxon>Bacteria</taxon>
        <taxon>Pseudomonadati</taxon>
        <taxon>Planctomycetota</taxon>
        <taxon>Planctomycetia</taxon>
        <taxon>Gemmatales</taxon>
        <taxon>Gemmataceae</taxon>
        <taxon>Gemmata</taxon>
    </lineage>
</organism>
<dbReference type="RefSeq" id="WP_210654869.1">
    <property type="nucleotide sequence ID" value="NZ_JAGKQQ010000001.1"/>
</dbReference>
<proteinExistence type="predicted"/>
<comment type="caution">
    <text evidence="1">The sequence shown here is derived from an EMBL/GenBank/DDBJ whole genome shotgun (WGS) entry which is preliminary data.</text>
</comment>
<gene>
    <name evidence="1" type="ORF">J8F10_15090</name>
</gene>
<reference evidence="1 2" key="1">
    <citation type="submission" date="2021-04" db="EMBL/GenBank/DDBJ databases">
        <authorList>
            <person name="Ivanova A."/>
        </authorList>
    </citation>
    <scope>NUCLEOTIDE SEQUENCE [LARGE SCALE GENOMIC DNA]</scope>
    <source>
        <strain evidence="1 2">G18</strain>
    </source>
</reference>